<dbReference type="GO" id="GO:0016616">
    <property type="term" value="F:oxidoreductase activity, acting on the CH-OH group of donors, NAD or NADP as acceptor"/>
    <property type="evidence" value="ECO:0007669"/>
    <property type="project" value="TreeGrafter"/>
</dbReference>
<keyword evidence="7" id="KW-1185">Reference proteome</keyword>
<feature type="active site" evidence="3">
    <location>
        <position position="176"/>
    </location>
</feature>
<dbReference type="InterPro" id="IPR029154">
    <property type="entry name" value="HIBADH-like_NADP-bd"/>
</dbReference>
<dbReference type="Gene3D" id="1.10.1040.10">
    <property type="entry name" value="N-(1-d-carboxylethyl)-l-norvaline Dehydrogenase, domain 2"/>
    <property type="match status" value="1"/>
</dbReference>
<sequence>MNIGFIGIGNMGGPMAANLARKGFAVTVYDNDAARAARFGQEHDTGVAETLARLGENDVIVTMLPTGPIVTRVLLGDAEAGEPGLLASLRPGTVVIDMSSSEPVGTQELGAALRKEGVYLVDAPVSGGVPRAQSGELAIMYGGDDVQAIERVLPVLSAMGTRLFATGPLGSGHAMKALNNYVAAAGFAACAEALIIGKRFGLDAGNMVDIMNVSTGRNFHTDLTLKEHVVGEKYATGFAIGLLAKDVRIAAELGRAVGVDAPVSRLVCDRWAQARDALGAERDNSAAILAWSPA</sequence>
<dbReference type="EMBL" id="FNLO01000012">
    <property type="protein sequence ID" value="SDV50574.1"/>
    <property type="molecule type" value="Genomic_DNA"/>
</dbReference>
<dbReference type="InterPro" id="IPR006115">
    <property type="entry name" value="6PGDH_NADP-bd"/>
</dbReference>
<dbReference type="PANTHER" id="PTHR22981:SF7">
    <property type="entry name" value="3-HYDROXYISOBUTYRATE DEHYDROGENASE, MITOCHONDRIAL"/>
    <property type="match status" value="1"/>
</dbReference>
<dbReference type="Pfam" id="PF03446">
    <property type="entry name" value="NAD_binding_2"/>
    <property type="match status" value="1"/>
</dbReference>
<keyword evidence="1" id="KW-0560">Oxidoreductase</keyword>
<dbReference type="Pfam" id="PF14833">
    <property type="entry name" value="NAD_binding_11"/>
    <property type="match status" value="1"/>
</dbReference>
<keyword evidence="2" id="KW-0520">NAD</keyword>
<dbReference type="SUPFAM" id="SSF51735">
    <property type="entry name" value="NAD(P)-binding Rossmann-fold domains"/>
    <property type="match status" value="1"/>
</dbReference>
<dbReference type="InterPro" id="IPR008927">
    <property type="entry name" value="6-PGluconate_DH-like_C_sf"/>
</dbReference>
<dbReference type="RefSeq" id="WP_211435375.1">
    <property type="nucleotide sequence ID" value="NZ_FNLO01000012.1"/>
</dbReference>
<dbReference type="InterPro" id="IPR015815">
    <property type="entry name" value="HIBADH-related"/>
</dbReference>
<evidence type="ECO:0000256" key="3">
    <source>
        <dbReference type="PIRSR" id="PIRSR000103-1"/>
    </source>
</evidence>
<organism evidence="6 7">
    <name type="scientific">Chitinasiproducens palmae</name>
    <dbReference type="NCBI Taxonomy" id="1770053"/>
    <lineage>
        <taxon>Bacteria</taxon>
        <taxon>Pseudomonadati</taxon>
        <taxon>Pseudomonadota</taxon>
        <taxon>Betaproteobacteria</taxon>
        <taxon>Burkholderiales</taxon>
        <taxon>Burkholderiaceae</taxon>
        <taxon>Chitinasiproducens</taxon>
    </lineage>
</organism>
<evidence type="ECO:0000259" key="4">
    <source>
        <dbReference type="Pfam" id="PF03446"/>
    </source>
</evidence>
<dbReference type="SUPFAM" id="SSF48179">
    <property type="entry name" value="6-phosphogluconate dehydrogenase C-terminal domain-like"/>
    <property type="match status" value="1"/>
</dbReference>
<name>A0A1H2PUV3_9BURK</name>
<dbReference type="PANTHER" id="PTHR22981">
    <property type="entry name" value="3-HYDROXYISOBUTYRATE DEHYDROGENASE-RELATED"/>
    <property type="match status" value="1"/>
</dbReference>
<dbReference type="GO" id="GO:0050661">
    <property type="term" value="F:NADP binding"/>
    <property type="evidence" value="ECO:0007669"/>
    <property type="project" value="InterPro"/>
</dbReference>
<reference evidence="7" key="1">
    <citation type="submission" date="2016-09" db="EMBL/GenBank/DDBJ databases">
        <authorList>
            <person name="Varghese N."/>
            <person name="Submissions S."/>
        </authorList>
    </citation>
    <scope>NUCLEOTIDE SEQUENCE [LARGE SCALE GENOMIC DNA]</scope>
    <source>
        <strain evidence="7">JS23</strain>
    </source>
</reference>
<evidence type="ECO:0000256" key="1">
    <source>
        <dbReference type="ARBA" id="ARBA00023002"/>
    </source>
</evidence>
<dbReference type="PIRSF" id="PIRSF000103">
    <property type="entry name" value="HIBADH"/>
    <property type="match status" value="1"/>
</dbReference>
<dbReference type="STRING" id="1770053.SAMN05216551_11296"/>
<proteinExistence type="predicted"/>
<dbReference type="InterPro" id="IPR013328">
    <property type="entry name" value="6PGD_dom2"/>
</dbReference>
<evidence type="ECO:0000313" key="7">
    <source>
        <dbReference type="Proteomes" id="UP000243719"/>
    </source>
</evidence>
<accession>A0A1H2PUV3</accession>
<gene>
    <name evidence="6" type="ORF">SAMN05216551_11296</name>
</gene>
<feature type="domain" description="3-hydroxyisobutyrate dehydrogenase-like NAD-binding" evidence="5">
    <location>
        <begin position="170"/>
        <end position="288"/>
    </location>
</feature>
<dbReference type="Gene3D" id="3.40.50.720">
    <property type="entry name" value="NAD(P)-binding Rossmann-like Domain"/>
    <property type="match status" value="1"/>
</dbReference>
<dbReference type="AlphaFoldDB" id="A0A1H2PUV3"/>
<evidence type="ECO:0000313" key="6">
    <source>
        <dbReference type="EMBL" id="SDV50574.1"/>
    </source>
</evidence>
<evidence type="ECO:0000259" key="5">
    <source>
        <dbReference type="Pfam" id="PF14833"/>
    </source>
</evidence>
<evidence type="ECO:0000256" key="2">
    <source>
        <dbReference type="ARBA" id="ARBA00023027"/>
    </source>
</evidence>
<dbReference type="GO" id="GO:0051287">
    <property type="term" value="F:NAD binding"/>
    <property type="evidence" value="ECO:0007669"/>
    <property type="project" value="InterPro"/>
</dbReference>
<protein>
    <submittedName>
        <fullName evidence="6">3-hydroxyisobutyrate dehydrogenase</fullName>
    </submittedName>
</protein>
<feature type="domain" description="6-phosphogluconate dehydrogenase NADP-binding" evidence="4">
    <location>
        <begin position="2"/>
        <end position="167"/>
    </location>
</feature>
<dbReference type="InterPro" id="IPR036291">
    <property type="entry name" value="NAD(P)-bd_dom_sf"/>
</dbReference>
<dbReference type="Proteomes" id="UP000243719">
    <property type="component" value="Unassembled WGS sequence"/>
</dbReference>